<feature type="binding site" evidence="9">
    <location>
        <position position="244"/>
    </location>
    <ligand>
        <name>Mg(2+)</name>
        <dbReference type="ChEBI" id="CHEBI:18420"/>
        <label>2</label>
    </ligand>
</feature>
<feature type="binding site" evidence="9">
    <location>
        <begin position="109"/>
        <end position="112"/>
    </location>
    <ligand>
        <name>5-phospho-alpha-D-ribose 1-diphosphate</name>
        <dbReference type="ChEBI" id="CHEBI:58017"/>
    </ligand>
</feature>
<comment type="similarity">
    <text evidence="8">In the C-terminal section; belongs to the anthranilate phosphoribosyltransferase family.</text>
</comment>
<evidence type="ECO:0000256" key="3">
    <source>
        <dbReference type="ARBA" id="ARBA00022676"/>
    </source>
</evidence>
<dbReference type="PANTHER" id="PTHR43285:SF2">
    <property type="entry name" value="ANTHRANILATE PHOSPHORIBOSYLTRANSFERASE"/>
    <property type="match status" value="1"/>
</dbReference>
<dbReference type="HAMAP" id="MF_00211">
    <property type="entry name" value="TrpD"/>
    <property type="match status" value="1"/>
</dbReference>
<evidence type="ECO:0000256" key="9">
    <source>
        <dbReference type="HAMAP-Rule" id="MF_00211"/>
    </source>
</evidence>
<evidence type="ECO:0000256" key="7">
    <source>
        <dbReference type="ARBA" id="ARBA00052328"/>
    </source>
</evidence>
<dbReference type="GO" id="GO:0000162">
    <property type="term" value="P:L-tryptophan biosynthetic process"/>
    <property type="evidence" value="ECO:0007669"/>
    <property type="project" value="UniProtKB-UniRule"/>
</dbReference>
<feature type="binding site" evidence="9">
    <location>
        <position position="107"/>
    </location>
    <ligand>
        <name>5-phospho-alpha-D-ribose 1-diphosphate</name>
        <dbReference type="ChEBI" id="CHEBI:58017"/>
    </ligand>
</feature>
<dbReference type="EMBL" id="PXYI01000008">
    <property type="protein sequence ID" value="PSJ37699.1"/>
    <property type="molecule type" value="Genomic_DNA"/>
</dbReference>
<comment type="catalytic activity">
    <reaction evidence="7 9">
        <text>N-(5-phospho-beta-D-ribosyl)anthranilate + diphosphate = 5-phospho-alpha-D-ribose 1-diphosphate + anthranilate</text>
        <dbReference type="Rhea" id="RHEA:11768"/>
        <dbReference type="ChEBI" id="CHEBI:16567"/>
        <dbReference type="ChEBI" id="CHEBI:18277"/>
        <dbReference type="ChEBI" id="CHEBI:33019"/>
        <dbReference type="ChEBI" id="CHEBI:58017"/>
        <dbReference type="EC" id="2.4.2.18"/>
    </reaction>
</comment>
<evidence type="ECO:0000256" key="1">
    <source>
        <dbReference type="ARBA" id="ARBA00004907"/>
    </source>
</evidence>
<comment type="cofactor">
    <cofactor evidence="9">
        <name>Mg(2+)</name>
        <dbReference type="ChEBI" id="CHEBI:18420"/>
    </cofactor>
    <text evidence="9">Binds 2 magnesium ions per monomer.</text>
</comment>
<feature type="binding site" evidence="9">
    <location>
        <position position="244"/>
    </location>
    <ligand>
        <name>Mg(2+)</name>
        <dbReference type="ChEBI" id="CHEBI:18420"/>
        <label>1</label>
    </ligand>
</feature>
<feature type="binding site" evidence="9">
    <location>
        <position position="111"/>
    </location>
    <ligand>
        <name>Mg(2+)</name>
        <dbReference type="ChEBI" id="CHEBI:18420"/>
        <label>1</label>
    </ligand>
</feature>
<keyword evidence="3 9" id="KW-0328">Glycosyltransferase</keyword>
<dbReference type="UniPathway" id="UPA00035">
    <property type="reaction ID" value="UER00041"/>
</dbReference>
<feature type="binding site" evidence="9">
    <location>
        <position position="99"/>
    </location>
    <ligand>
        <name>anthranilate</name>
        <dbReference type="ChEBI" id="CHEBI:16567"/>
        <label>1</label>
    </ligand>
</feature>
<feature type="domain" description="Glycosyl transferase family 3 N-terminal" evidence="11">
    <location>
        <begin position="25"/>
        <end position="82"/>
    </location>
</feature>
<keyword evidence="4 9" id="KW-0808">Transferase</keyword>
<comment type="similarity">
    <text evidence="9">Belongs to the anthranilate phosphoribosyltransferase family.</text>
</comment>
<comment type="caution">
    <text evidence="9">Lacks conserved residue(s) required for the propagation of feature annotation.</text>
</comment>
<keyword evidence="2 9" id="KW-0028">Amino-acid biosynthesis</keyword>
<feature type="domain" description="Glycosyl transferase family 3" evidence="10">
    <location>
        <begin position="94"/>
        <end position="342"/>
    </location>
</feature>
<evidence type="ECO:0000256" key="6">
    <source>
        <dbReference type="ARBA" id="ARBA00023141"/>
    </source>
</evidence>
<keyword evidence="6 9" id="KW-0057">Aromatic amino acid biosynthesis</keyword>
<dbReference type="NCBIfam" id="TIGR01245">
    <property type="entry name" value="trpD"/>
    <property type="match status" value="1"/>
</dbReference>
<dbReference type="SUPFAM" id="SSF47648">
    <property type="entry name" value="Nucleoside phosphorylase/phosphoribosyltransferase N-terminal domain"/>
    <property type="match status" value="1"/>
</dbReference>
<comment type="pathway">
    <text evidence="1 9">Amino-acid biosynthesis; L-tryptophan biosynthesis; L-tryptophan from chorismate: step 2/5.</text>
</comment>
<dbReference type="OrthoDB" id="9806430at2"/>
<gene>
    <name evidence="9 12" type="primary">trpD</name>
    <name evidence="12" type="ORF">C7I55_21825</name>
</gene>
<dbReference type="SUPFAM" id="SSF52418">
    <property type="entry name" value="Nucleoside phosphorylase/phosphoribosyltransferase catalytic domain"/>
    <property type="match status" value="1"/>
</dbReference>
<dbReference type="InterPro" id="IPR005940">
    <property type="entry name" value="Anthranilate_Pribosyl_Tfrase"/>
</dbReference>
<sequence length="359" mass="37349">MLRPTPLSLAEPVEDTAEQSVETSLAALYGGQSLTEGAAEQLFAALVEGSLGDPSIAAMLIALKMKGETAEELTGAARALRAADMPFERPDYLFADSCGTGGDGSGSINVSTAAAFVAAAAGLPVAKHGNRSITSRCGSADVLEQLGARIDVSADVSRRALDATGFCFLFAPHYHPGLRHAGPVRRALKVRTIMNILGPCLNPAEPKVQLLGVADPRLIEPVARTLRALGVERALVVHGAGLDEVALHGRTQAVRVTGRQIEHLTFGPEDAGLKRRPLDALTGGDPEENASRFKALLEGCGEPAEREVVALNAGALLFTAGLATALRDGVGMALEALQSGAAHRRLQLYVEATNDGSAK</sequence>
<dbReference type="AlphaFoldDB" id="A0A2P7QIB7"/>
<proteinExistence type="inferred from homology"/>
<dbReference type="GO" id="GO:0005829">
    <property type="term" value="C:cytosol"/>
    <property type="evidence" value="ECO:0007669"/>
    <property type="project" value="TreeGrafter"/>
</dbReference>
<evidence type="ECO:0000256" key="4">
    <source>
        <dbReference type="ARBA" id="ARBA00022679"/>
    </source>
</evidence>
<organism evidence="12 13">
    <name type="scientific">Allosphingosinicella deserti</name>
    <dbReference type="NCBI Taxonomy" id="2116704"/>
    <lineage>
        <taxon>Bacteria</taxon>
        <taxon>Pseudomonadati</taxon>
        <taxon>Pseudomonadota</taxon>
        <taxon>Alphaproteobacteria</taxon>
        <taxon>Sphingomonadales</taxon>
        <taxon>Sphingomonadaceae</taxon>
        <taxon>Allosphingosinicella</taxon>
    </lineage>
</organism>
<evidence type="ECO:0000256" key="2">
    <source>
        <dbReference type="ARBA" id="ARBA00022605"/>
    </source>
</evidence>
<evidence type="ECO:0000313" key="13">
    <source>
        <dbReference type="Proteomes" id="UP000241167"/>
    </source>
</evidence>
<dbReference type="GO" id="GO:0004048">
    <property type="term" value="F:anthranilate phosphoribosyltransferase activity"/>
    <property type="evidence" value="ECO:0007669"/>
    <property type="project" value="UniProtKB-UniRule"/>
</dbReference>
<dbReference type="GO" id="GO:0000287">
    <property type="term" value="F:magnesium ion binding"/>
    <property type="evidence" value="ECO:0007669"/>
    <property type="project" value="UniProtKB-UniRule"/>
</dbReference>
<comment type="function">
    <text evidence="9">Catalyzes the transfer of the phosphoribosyl group of 5-phosphorylribose-1-pyrophosphate (PRPP) to anthranilate to yield N-(5'-phosphoribosyl)-anthranilate (PRA).</text>
</comment>
<accession>A0A2P7QIB7</accession>
<evidence type="ECO:0000259" key="10">
    <source>
        <dbReference type="Pfam" id="PF00591"/>
    </source>
</evidence>
<keyword evidence="9" id="KW-0460">Magnesium</keyword>
<dbReference type="EC" id="2.4.2.18" evidence="9"/>
<evidence type="ECO:0000256" key="5">
    <source>
        <dbReference type="ARBA" id="ARBA00022822"/>
    </source>
</evidence>
<keyword evidence="9" id="KW-0479">Metal-binding</keyword>
<evidence type="ECO:0000256" key="8">
    <source>
        <dbReference type="ARBA" id="ARBA00061188"/>
    </source>
</evidence>
<dbReference type="RefSeq" id="WP_106515142.1">
    <property type="nucleotide sequence ID" value="NZ_PXYI01000008.1"/>
</dbReference>
<comment type="caution">
    <text evidence="12">The sequence shown here is derived from an EMBL/GenBank/DDBJ whole genome shotgun (WGS) entry which is preliminary data.</text>
</comment>
<keyword evidence="13" id="KW-1185">Reference proteome</keyword>
<dbReference type="InterPro" id="IPR035902">
    <property type="entry name" value="Nuc_phospho_transferase"/>
</dbReference>
<name>A0A2P7QIB7_9SPHN</name>
<feature type="binding site" evidence="9">
    <location>
        <position position="139"/>
    </location>
    <ligand>
        <name>5-phospho-alpha-D-ribose 1-diphosphate</name>
        <dbReference type="ChEBI" id="CHEBI:58017"/>
    </ligand>
</feature>
<reference evidence="12 13" key="1">
    <citation type="submission" date="2018-03" db="EMBL/GenBank/DDBJ databases">
        <title>The draft genome of Sphingosinicella sp. GL-C-18.</title>
        <authorList>
            <person name="Liu L."/>
            <person name="Li L."/>
            <person name="Liang L."/>
            <person name="Zhang X."/>
            <person name="Wang T."/>
        </authorList>
    </citation>
    <scope>NUCLEOTIDE SEQUENCE [LARGE SCALE GENOMIC DNA]</scope>
    <source>
        <strain evidence="12 13">GL-C-18</strain>
    </source>
</reference>
<feature type="binding site" evidence="9">
    <location>
        <position position="130"/>
    </location>
    <ligand>
        <name>anthranilate</name>
        <dbReference type="ChEBI" id="CHEBI:16567"/>
        <label>1</label>
    </ligand>
</feature>
<comment type="subunit">
    <text evidence="9">Homodimer.</text>
</comment>
<dbReference type="InterPro" id="IPR000312">
    <property type="entry name" value="Glycosyl_Trfase_fam3"/>
</dbReference>
<dbReference type="Proteomes" id="UP000241167">
    <property type="component" value="Unassembled WGS sequence"/>
</dbReference>
<dbReference type="FunFam" id="3.40.1030.10:FF:000002">
    <property type="entry name" value="Anthranilate phosphoribosyltransferase"/>
    <property type="match status" value="1"/>
</dbReference>
<dbReference type="PANTHER" id="PTHR43285">
    <property type="entry name" value="ANTHRANILATE PHOSPHORIBOSYLTRANSFERASE"/>
    <property type="match status" value="1"/>
</dbReference>
<dbReference type="InterPro" id="IPR017459">
    <property type="entry name" value="Glycosyl_Trfase_fam3_N_dom"/>
</dbReference>
<keyword evidence="5 9" id="KW-0822">Tryptophan biosynthesis</keyword>
<feature type="binding site" evidence="9">
    <location>
        <position position="99"/>
    </location>
    <ligand>
        <name>5-phospho-alpha-D-ribose 1-diphosphate</name>
        <dbReference type="ChEBI" id="CHEBI:58017"/>
    </ligand>
</feature>
<feature type="binding site" evidence="9">
    <location>
        <begin position="102"/>
        <end position="103"/>
    </location>
    <ligand>
        <name>5-phospho-alpha-D-ribose 1-diphosphate</name>
        <dbReference type="ChEBI" id="CHEBI:58017"/>
    </ligand>
</feature>
<feature type="binding site" evidence="9">
    <location>
        <position position="243"/>
    </location>
    <ligand>
        <name>Mg(2+)</name>
        <dbReference type="ChEBI" id="CHEBI:18420"/>
        <label>2</label>
    </ligand>
</feature>
<dbReference type="Pfam" id="PF02885">
    <property type="entry name" value="Glycos_trans_3N"/>
    <property type="match status" value="1"/>
</dbReference>
<dbReference type="InterPro" id="IPR036320">
    <property type="entry name" value="Glycosyl_Trfase_fam3_N_dom_sf"/>
</dbReference>
<feature type="binding site" evidence="9">
    <location>
        <begin position="127"/>
        <end position="135"/>
    </location>
    <ligand>
        <name>5-phospho-alpha-D-ribose 1-diphosphate</name>
        <dbReference type="ChEBI" id="CHEBI:58017"/>
    </ligand>
</feature>
<dbReference type="Gene3D" id="1.20.970.10">
    <property type="entry name" value="Transferase, Pyrimidine Nucleoside Phosphorylase, Chain C"/>
    <property type="match status" value="1"/>
</dbReference>
<dbReference type="Pfam" id="PF00591">
    <property type="entry name" value="Glycos_transf_3"/>
    <property type="match status" value="1"/>
</dbReference>
<evidence type="ECO:0000313" key="12">
    <source>
        <dbReference type="EMBL" id="PSJ37699.1"/>
    </source>
</evidence>
<protein>
    <recommendedName>
        <fullName evidence="9">Anthranilate phosphoribosyltransferase</fullName>
        <ecNumber evidence="9">2.4.2.18</ecNumber>
    </recommendedName>
</protein>
<evidence type="ECO:0000259" key="11">
    <source>
        <dbReference type="Pfam" id="PF02885"/>
    </source>
</evidence>
<feature type="binding site" evidence="9">
    <location>
        <position position="185"/>
    </location>
    <ligand>
        <name>anthranilate</name>
        <dbReference type="ChEBI" id="CHEBI:16567"/>
        <label>2</label>
    </ligand>
</feature>
<dbReference type="Gene3D" id="3.40.1030.10">
    <property type="entry name" value="Nucleoside phosphorylase/phosphoribosyltransferase catalytic domain"/>
    <property type="match status" value="1"/>
</dbReference>